<name>A0ACB5SXA4_AMBMO</name>
<proteinExistence type="predicted"/>
<protein>
    <submittedName>
        <fullName evidence="1">Unnamed protein product</fullName>
    </submittedName>
</protein>
<reference evidence="1" key="1">
    <citation type="submission" date="2023-04" db="EMBL/GenBank/DDBJ databases">
        <title>Ambrosiozyma monospora NBRC 10751.</title>
        <authorList>
            <person name="Ichikawa N."/>
            <person name="Sato H."/>
            <person name="Tonouchi N."/>
        </authorList>
    </citation>
    <scope>NUCLEOTIDE SEQUENCE</scope>
    <source>
        <strain evidence="1">NBRC 10751</strain>
    </source>
</reference>
<dbReference type="EMBL" id="BSXS01001184">
    <property type="protein sequence ID" value="GME75358.1"/>
    <property type="molecule type" value="Genomic_DNA"/>
</dbReference>
<evidence type="ECO:0000313" key="1">
    <source>
        <dbReference type="EMBL" id="GME75358.1"/>
    </source>
</evidence>
<keyword evidence="2" id="KW-1185">Reference proteome</keyword>
<comment type="caution">
    <text evidence="1">The sequence shown here is derived from an EMBL/GenBank/DDBJ whole genome shotgun (WGS) entry which is preliminary data.</text>
</comment>
<gene>
    <name evidence="1" type="ORF">Amon02_000212600</name>
</gene>
<organism evidence="1 2">
    <name type="scientific">Ambrosiozyma monospora</name>
    <name type="common">Yeast</name>
    <name type="synonym">Endomycopsis monosporus</name>
    <dbReference type="NCBI Taxonomy" id="43982"/>
    <lineage>
        <taxon>Eukaryota</taxon>
        <taxon>Fungi</taxon>
        <taxon>Dikarya</taxon>
        <taxon>Ascomycota</taxon>
        <taxon>Saccharomycotina</taxon>
        <taxon>Pichiomycetes</taxon>
        <taxon>Pichiales</taxon>
        <taxon>Pichiaceae</taxon>
        <taxon>Ambrosiozyma</taxon>
    </lineage>
</organism>
<accession>A0ACB5SXA4</accession>
<evidence type="ECO:0000313" key="2">
    <source>
        <dbReference type="Proteomes" id="UP001165064"/>
    </source>
</evidence>
<sequence length="396" mass="44763">MEEYHFQGNVINPYTDYYNQVDEQQIIGASIPALPVRRITDDKIPVLKRNHEQFEEEVQLKRRLSRSNSQSDFIASSSEPPAIFPMPAPVRTRSMSITSGTESVLQRRLSSSYGARQKQFEDVLEKQRIKSERRRSFSGLSLTSGSRNMSRSITDQTTNTQYQQQQLQQQDQQQFPEPEFQQIQPNEQHDYASDDEEEQTNNSPPISTAPTGRRRRKSFSEFGRSVLKKVASFGSLAAFRPRYQQHQIQAAENECAVDDDDDDEENDNDSISIRPLTLPFDTQNTPAASPVPSILHLNIDDQRKLRTQLYKDSINYKSCDPLRSLSSAADIANGMSSVTHHQIQPSAPPSSPIRKPATPPAEDGQQENDDVEEENLDNDGTSAKVVSPTPGTFQFQ</sequence>
<dbReference type="Proteomes" id="UP001165064">
    <property type="component" value="Unassembled WGS sequence"/>
</dbReference>